<dbReference type="PANTHER" id="PTHR43581:SF4">
    <property type="entry name" value="ATP_GTP PHOSPHATASE"/>
    <property type="match status" value="1"/>
</dbReference>
<dbReference type="PANTHER" id="PTHR43581">
    <property type="entry name" value="ATP/GTP PHOSPHATASE"/>
    <property type="match status" value="1"/>
</dbReference>
<protein>
    <submittedName>
        <fullName evidence="3">Uncharacterized protein</fullName>
    </submittedName>
</protein>
<proteinExistence type="predicted"/>
<sequence>MTVLAGKNESGKSTILKALETFSSGEFSEEDFCETLYHGGFEYLREMPEISVFIKFTYKEVCENFLYEEQLSEIPFVEPFDLQITKRLERSGKLDIQAEGTLINFVFRNRFNQIYDDFNNFLFNLNLVEDYLSYDLKGIEEYNDKNFFTNSNDLKHLFNRIHNINLHVEYTMNNESFKNSVVKDLDSFLNISRSIEGYIEDTIQAIEGLYTSCEPKFVLFDSFDDILPDVVNDTNSNSTILKRFYKVVNINPSALFKAKGFSRRKITRKFSTDFSEEFSSYYNQSNLKVECSLDGADLYFYVYEDNNDLPFRPSQRSRGFQWFLSFFLTLKAETTNNCILLIDEPGLYLHAKAQNDVLEVLENLSVSHQIVMTTHSPYLIDPSRLERVRLVLKTKNGNTYIENKIHKGADKDTLTPIITSIGLDLSNDLVFSRDGINVLVEGISDYFYLEALKRQIKIPDMNMNEFRFIPNVGATQIPNLAALLIGWGLKFFVVLDNDKEGERVRKTLLSKLAIDQNKIIFVSNIEGYSIEDMFSKEDFYKFIFLDNGQIDNQKSNSKLANSSGKVLLAKKFNESCHKSDLDLSQKTINNFKELFMKLSILAFNDKETNVF</sequence>
<feature type="domain" description="OLD protein-like TOPRIM" evidence="2">
    <location>
        <begin position="438"/>
        <end position="498"/>
    </location>
</feature>
<evidence type="ECO:0000259" key="1">
    <source>
        <dbReference type="Pfam" id="PF13175"/>
    </source>
</evidence>
<name>A0A243ASN6_BACTU</name>
<dbReference type="Gene3D" id="3.40.50.300">
    <property type="entry name" value="P-loop containing nucleotide triphosphate hydrolases"/>
    <property type="match status" value="1"/>
</dbReference>
<dbReference type="InterPro" id="IPR034139">
    <property type="entry name" value="TOPRIM_OLD"/>
</dbReference>
<dbReference type="Proteomes" id="UP000194860">
    <property type="component" value="Unassembled WGS sequence"/>
</dbReference>
<dbReference type="Pfam" id="PF20469">
    <property type="entry name" value="OLD-like_TOPRIM"/>
    <property type="match status" value="1"/>
</dbReference>
<comment type="caution">
    <text evidence="3">The sequence shown here is derived from an EMBL/GenBank/DDBJ whole genome shotgun (WGS) entry which is preliminary data.</text>
</comment>
<evidence type="ECO:0000313" key="3">
    <source>
        <dbReference type="EMBL" id="OTY31396.1"/>
    </source>
</evidence>
<reference evidence="3 4" key="1">
    <citation type="submission" date="2016-10" db="EMBL/GenBank/DDBJ databases">
        <title>Comparative genomics of Bacillus thuringiensis reveals a path to pathogens against multiple invertebrate hosts.</title>
        <authorList>
            <person name="Zheng J."/>
            <person name="Gao Q."/>
            <person name="Liu H."/>
            <person name="Peng D."/>
            <person name="Ruan L."/>
            <person name="Sun M."/>
        </authorList>
    </citation>
    <scope>NUCLEOTIDE SEQUENCE [LARGE SCALE GENOMIC DNA]</scope>
    <source>
        <strain evidence="3">BGSC 4BM1</strain>
    </source>
</reference>
<dbReference type="InterPro" id="IPR051396">
    <property type="entry name" value="Bact_Antivir_Def_Nuclease"/>
</dbReference>
<evidence type="ECO:0000313" key="4">
    <source>
        <dbReference type="Proteomes" id="UP000194860"/>
    </source>
</evidence>
<dbReference type="Pfam" id="PF13175">
    <property type="entry name" value="AAA_15"/>
    <property type="match status" value="1"/>
</dbReference>
<dbReference type="CDD" id="cd00267">
    <property type="entry name" value="ABC_ATPase"/>
    <property type="match status" value="1"/>
</dbReference>
<organism evidence="3 4">
    <name type="scientific">Bacillus thuringiensis serovar navarrensis</name>
    <dbReference type="NCBI Taxonomy" id="339658"/>
    <lineage>
        <taxon>Bacteria</taxon>
        <taxon>Bacillati</taxon>
        <taxon>Bacillota</taxon>
        <taxon>Bacilli</taxon>
        <taxon>Bacillales</taxon>
        <taxon>Bacillaceae</taxon>
        <taxon>Bacillus</taxon>
        <taxon>Bacillus cereus group</taxon>
    </lineage>
</organism>
<evidence type="ECO:0000259" key="2">
    <source>
        <dbReference type="Pfam" id="PF20469"/>
    </source>
</evidence>
<dbReference type="SUPFAM" id="SSF52540">
    <property type="entry name" value="P-loop containing nucleoside triphosphate hydrolases"/>
    <property type="match status" value="1"/>
</dbReference>
<dbReference type="AlphaFoldDB" id="A0A243ASN6"/>
<dbReference type="EMBL" id="NFDG01000002">
    <property type="protein sequence ID" value="OTY31396.1"/>
    <property type="molecule type" value="Genomic_DNA"/>
</dbReference>
<accession>A0A243ASN6</accession>
<gene>
    <name evidence="3" type="ORF">BK732_00015</name>
</gene>
<feature type="domain" description="Endonuclease GajA/Old nuclease/RecF-like AAA" evidence="1">
    <location>
        <begin position="1"/>
        <end position="380"/>
    </location>
</feature>
<dbReference type="InterPro" id="IPR041685">
    <property type="entry name" value="AAA_GajA/Old/RecF-like"/>
</dbReference>
<dbReference type="InterPro" id="IPR027417">
    <property type="entry name" value="P-loop_NTPase"/>
</dbReference>